<protein>
    <submittedName>
        <fullName evidence="1">DH200=94 genomic scaffold, scaffold_572</fullName>
    </submittedName>
</protein>
<accession>A0A068VG87</accession>
<evidence type="ECO:0000313" key="1">
    <source>
        <dbReference type="EMBL" id="CDP19622.1"/>
    </source>
</evidence>
<organism evidence="1 2">
    <name type="scientific">Coffea canephora</name>
    <name type="common">Robusta coffee</name>
    <dbReference type="NCBI Taxonomy" id="49390"/>
    <lineage>
        <taxon>Eukaryota</taxon>
        <taxon>Viridiplantae</taxon>
        <taxon>Streptophyta</taxon>
        <taxon>Embryophyta</taxon>
        <taxon>Tracheophyta</taxon>
        <taxon>Spermatophyta</taxon>
        <taxon>Magnoliopsida</taxon>
        <taxon>eudicotyledons</taxon>
        <taxon>Gunneridae</taxon>
        <taxon>Pentapetalae</taxon>
        <taxon>asterids</taxon>
        <taxon>lamiids</taxon>
        <taxon>Gentianales</taxon>
        <taxon>Rubiaceae</taxon>
        <taxon>Ixoroideae</taxon>
        <taxon>Gardenieae complex</taxon>
        <taxon>Bertiereae - Coffeeae clade</taxon>
        <taxon>Coffeeae</taxon>
        <taxon>Coffea</taxon>
    </lineage>
</organism>
<evidence type="ECO:0000313" key="2">
    <source>
        <dbReference type="Proteomes" id="UP000295252"/>
    </source>
</evidence>
<dbReference type="AlphaFoldDB" id="A0A068VG87"/>
<keyword evidence="2" id="KW-1185">Reference proteome</keyword>
<dbReference type="Gramene" id="CDP19622">
    <property type="protein sequence ID" value="CDP19622"/>
    <property type="gene ID" value="GSCOC_T00008684001"/>
</dbReference>
<name>A0A068VG87_COFCA</name>
<proteinExistence type="predicted"/>
<dbReference type="InParanoid" id="A0A068VG87"/>
<sequence length="99" mass="11490">MPSGTNKVLNLFIKLYSNISLCNSVKVVAGRHQATWIQGHLFHHLQLKFRPDFPKPELGCCRKTSDQTTIKGHLFHQLQLKFHLDFPIPQLCKLKFVYC</sequence>
<dbReference type="EMBL" id="HG739656">
    <property type="protein sequence ID" value="CDP19622.1"/>
    <property type="molecule type" value="Genomic_DNA"/>
</dbReference>
<gene>
    <name evidence="1" type="ORF">GSCOC_T00008684001</name>
</gene>
<dbReference type="Proteomes" id="UP000295252">
    <property type="component" value="Unassembled WGS sequence"/>
</dbReference>
<reference evidence="2" key="1">
    <citation type="journal article" date="2014" name="Science">
        <title>The coffee genome provides insight into the convergent evolution of caffeine biosynthesis.</title>
        <authorList>
            <person name="Denoeud F."/>
            <person name="Carretero-Paulet L."/>
            <person name="Dereeper A."/>
            <person name="Droc G."/>
            <person name="Guyot R."/>
            <person name="Pietrella M."/>
            <person name="Zheng C."/>
            <person name="Alberti A."/>
            <person name="Anthony F."/>
            <person name="Aprea G."/>
            <person name="Aury J.M."/>
            <person name="Bento P."/>
            <person name="Bernard M."/>
            <person name="Bocs S."/>
            <person name="Campa C."/>
            <person name="Cenci A."/>
            <person name="Combes M.C."/>
            <person name="Crouzillat D."/>
            <person name="Da Silva C."/>
            <person name="Daddiego L."/>
            <person name="De Bellis F."/>
            <person name="Dussert S."/>
            <person name="Garsmeur O."/>
            <person name="Gayraud T."/>
            <person name="Guignon V."/>
            <person name="Jahn K."/>
            <person name="Jamilloux V."/>
            <person name="Joet T."/>
            <person name="Labadie K."/>
            <person name="Lan T."/>
            <person name="Leclercq J."/>
            <person name="Lepelley M."/>
            <person name="Leroy T."/>
            <person name="Li L.T."/>
            <person name="Librado P."/>
            <person name="Lopez L."/>
            <person name="Munoz A."/>
            <person name="Noel B."/>
            <person name="Pallavicini A."/>
            <person name="Perrotta G."/>
            <person name="Poncet V."/>
            <person name="Pot D."/>
            <person name="Priyono X."/>
            <person name="Rigoreau M."/>
            <person name="Rouard M."/>
            <person name="Rozas J."/>
            <person name="Tranchant-Dubreuil C."/>
            <person name="VanBuren R."/>
            <person name="Zhang Q."/>
            <person name="Andrade A.C."/>
            <person name="Argout X."/>
            <person name="Bertrand B."/>
            <person name="de Kochko A."/>
            <person name="Graziosi G."/>
            <person name="Henry R.J."/>
            <person name="Jayarama X."/>
            <person name="Ming R."/>
            <person name="Nagai C."/>
            <person name="Rounsley S."/>
            <person name="Sankoff D."/>
            <person name="Giuliano G."/>
            <person name="Albert V.A."/>
            <person name="Wincker P."/>
            <person name="Lashermes P."/>
        </authorList>
    </citation>
    <scope>NUCLEOTIDE SEQUENCE [LARGE SCALE GENOMIC DNA]</scope>
    <source>
        <strain evidence="2">cv. DH200-94</strain>
    </source>
</reference>